<organism evidence="9 10">
    <name type="scientific">Natronospira proteinivora</name>
    <dbReference type="NCBI Taxonomy" id="1807133"/>
    <lineage>
        <taxon>Bacteria</taxon>
        <taxon>Pseudomonadati</taxon>
        <taxon>Pseudomonadota</taxon>
        <taxon>Gammaproteobacteria</taxon>
        <taxon>Natronospirales</taxon>
        <taxon>Natronospiraceae</taxon>
        <taxon>Natronospira</taxon>
    </lineage>
</organism>
<evidence type="ECO:0000256" key="4">
    <source>
        <dbReference type="ARBA" id="ARBA00022989"/>
    </source>
</evidence>
<proteinExistence type="inferred from homology"/>
<feature type="transmembrane region" description="Helical" evidence="7">
    <location>
        <begin position="135"/>
        <end position="161"/>
    </location>
</feature>
<dbReference type="CDD" id="cd17341">
    <property type="entry name" value="MFS_NRT2_like"/>
    <property type="match status" value="1"/>
</dbReference>
<feature type="transmembrane region" description="Helical" evidence="7">
    <location>
        <begin position="275"/>
        <end position="293"/>
    </location>
</feature>
<evidence type="ECO:0000256" key="3">
    <source>
        <dbReference type="ARBA" id="ARBA00022692"/>
    </source>
</evidence>
<gene>
    <name evidence="9" type="ORF">J2T60_001153</name>
</gene>
<dbReference type="Pfam" id="PF07690">
    <property type="entry name" value="MFS_1"/>
    <property type="match status" value="1"/>
</dbReference>
<sequence>MASPRFKQYSVLSANTIAFTICFMVWTMFGEIGVPIADELGLNETQFGVLTAVPILIGSLVRLPLGAWTDKFGGRPVFFILMLVTVPAIWLVQFATEYWQLLVLGCFVGLAGGAFSVGISYTAKWFPRHQQGTAMGIFGAGNAGAAVTKYIAPTVIVVLSWQHVANFYAAIMLVTAILFWFFTYSNPEHKNTSTPTLREQVKVLNDPKVWKYCQYYSVVFGGYVGVSLYLTRYYMMEYDIGIQVAALIATIFVLPSGVIRAFGGWLSDKFGAHNVTWWCMWSSLICFFFMSYPHTEYAIATRDGGTIEFAFGLPIWLFTALLFVVGIAWGLGKASVFKYLSDDYDRNLGLVSGMVGLAGGLGGFLLPIMFGALIDLTGVSTSIWMLCFGFTLVSVIWMWWTERREPILTRDRHHQPAVKTASDTE</sequence>
<keyword evidence="10" id="KW-1185">Reference proteome</keyword>
<feature type="transmembrane region" description="Helical" evidence="7">
    <location>
        <begin position="101"/>
        <end position="123"/>
    </location>
</feature>
<evidence type="ECO:0000256" key="5">
    <source>
        <dbReference type="ARBA" id="ARBA00023063"/>
    </source>
</evidence>
<dbReference type="Gene3D" id="1.20.1250.20">
    <property type="entry name" value="MFS general substrate transporter like domains"/>
    <property type="match status" value="2"/>
</dbReference>
<dbReference type="PANTHER" id="PTHR23515">
    <property type="entry name" value="HIGH-AFFINITY NITRATE TRANSPORTER 2.3"/>
    <property type="match status" value="1"/>
</dbReference>
<feature type="transmembrane region" description="Helical" evidence="7">
    <location>
        <begin position="382"/>
        <end position="400"/>
    </location>
</feature>
<dbReference type="InterPro" id="IPR011701">
    <property type="entry name" value="MFS"/>
</dbReference>
<feature type="transmembrane region" description="Helical" evidence="7">
    <location>
        <begin position="46"/>
        <end position="65"/>
    </location>
</feature>
<keyword evidence="3 7" id="KW-0812">Transmembrane</keyword>
<evidence type="ECO:0000313" key="9">
    <source>
        <dbReference type="EMBL" id="MCP1727188.1"/>
    </source>
</evidence>
<evidence type="ECO:0000256" key="2">
    <source>
        <dbReference type="ARBA" id="ARBA00008432"/>
    </source>
</evidence>
<protein>
    <submittedName>
        <fullName evidence="9">NNP family nitrate/nitrite transporter-like MFS transporter</fullName>
    </submittedName>
</protein>
<dbReference type="SUPFAM" id="SSF103473">
    <property type="entry name" value="MFS general substrate transporter"/>
    <property type="match status" value="1"/>
</dbReference>
<dbReference type="InterPro" id="IPR036259">
    <property type="entry name" value="MFS_trans_sf"/>
</dbReference>
<keyword evidence="4 7" id="KW-1133">Transmembrane helix</keyword>
<evidence type="ECO:0000256" key="6">
    <source>
        <dbReference type="ARBA" id="ARBA00023136"/>
    </source>
</evidence>
<feature type="transmembrane region" description="Helical" evidence="7">
    <location>
        <begin position="348"/>
        <end position="370"/>
    </location>
</feature>
<accession>A0ABT1GA66</accession>
<keyword evidence="5" id="KW-0534">Nitrate assimilation</keyword>
<comment type="subcellular location">
    <subcellularLocation>
        <location evidence="1">Membrane</location>
        <topology evidence="1">Multi-pass membrane protein</topology>
    </subcellularLocation>
</comment>
<evidence type="ECO:0000313" key="10">
    <source>
        <dbReference type="Proteomes" id="UP001523550"/>
    </source>
</evidence>
<reference evidence="9 10" key="1">
    <citation type="submission" date="2022-03" db="EMBL/GenBank/DDBJ databases">
        <title>Genomic Encyclopedia of Type Strains, Phase III (KMG-III): the genomes of soil and plant-associated and newly described type strains.</title>
        <authorList>
            <person name="Whitman W."/>
        </authorList>
    </citation>
    <scope>NUCLEOTIDE SEQUENCE [LARGE SCALE GENOMIC DNA]</scope>
    <source>
        <strain evidence="9 10">BSker1</strain>
    </source>
</reference>
<keyword evidence="6 7" id="KW-0472">Membrane</keyword>
<dbReference type="EMBL" id="JALJYF010000001">
    <property type="protein sequence ID" value="MCP1727188.1"/>
    <property type="molecule type" value="Genomic_DNA"/>
</dbReference>
<evidence type="ECO:0000259" key="8">
    <source>
        <dbReference type="PROSITE" id="PS50850"/>
    </source>
</evidence>
<feature type="transmembrane region" description="Helical" evidence="7">
    <location>
        <begin position="215"/>
        <end position="234"/>
    </location>
</feature>
<dbReference type="Proteomes" id="UP001523550">
    <property type="component" value="Unassembled WGS sequence"/>
</dbReference>
<feature type="transmembrane region" description="Helical" evidence="7">
    <location>
        <begin position="313"/>
        <end position="336"/>
    </location>
</feature>
<feature type="domain" description="Major facilitator superfamily (MFS) profile" evidence="8">
    <location>
        <begin position="11"/>
        <end position="406"/>
    </location>
</feature>
<feature type="transmembrane region" description="Helical" evidence="7">
    <location>
        <begin position="240"/>
        <end position="263"/>
    </location>
</feature>
<feature type="transmembrane region" description="Helical" evidence="7">
    <location>
        <begin position="12"/>
        <end position="34"/>
    </location>
</feature>
<evidence type="ECO:0000256" key="1">
    <source>
        <dbReference type="ARBA" id="ARBA00004141"/>
    </source>
</evidence>
<dbReference type="InterPro" id="IPR020846">
    <property type="entry name" value="MFS_dom"/>
</dbReference>
<comment type="caution">
    <text evidence="9">The sequence shown here is derived from an EMBL/GenBank/DDBJ whole genome shotgun (WGS) entry which is preliminary data.</text>
</comment>
<feature type="transmembrane region" description="Helical" evidence="7">
    <location>
        <begin position="77"/>
        <end position="95"/>
    </location>
</feature>
<dbReference type="PROSITE" id="PS50850">
    <property type="entry name" value="MFS"/>
    <property type="match status" value="1"/>
</dbReference>
<feature type="transmembrane region" description="Helical" evidence="7">
    <location>
        <begin position="167"/>
        <end position="184"/>
    </location>
</feature>
<dbReference type="RefSeq" id="WP_366518281.1">
    <property type="nucleotide sequence ID" value="NZ_JALJYF010000001.1"/>
</dbReference>
<evidence type="ECO:0000256" key="7">
    <source>
        <dbReference type="SAM" id="Phobius"/>
    </source>
</evidence>
<dbReference type="InterPro" id="IPR044772">
    <property type="entry name" value="NO3_transporter"/>
</dbReference>
<name>A0ABT1GA66_9GAMM</name>
<comment type="similarity">
    <text evidence="2">Belongs to the major facilitator superfamily. Nitrate/nitrite porter (TC 2.A.1.8) family.</text>
</comment>